<feature type="compositionally biased region" description="Polar residues" evidence="12">
    <location>
        <begin position="156"/>
        <end position="180"/>
    </location>
</feature>
<evidence type="ECO:0000256" key="6">
    <source>
        <dbReference type="ARBA" id="ARBA00022840"/>
    </source>
</evidence>
<reference evidence="14" key="1">
    <citation type="submission" date="2023-06" db="EMBL/GenBank/DDBJ databases">
        <title>Genome-scale phylogeny and comparative genomics of the fungal order Sordariales.</title>
        <authorList>
            <consortium name="Lawrence Berkeley National Laboratory"/>
            <person name="Hensen N."/>
            <person name="Bonometti L."/>
            <person name="Westerberg I."/>
            <person name="Brannstrom I.O."/>
            <person name="Guillou S."/>
            <person name="Cros-Aarteil S."/>
            <person name="Calhoun S."/>
            <person name="Haridas S."/>
            <person name="Kuo A."/>
            <person name="Mondo S."/>
            <person name="Pangilinan J."/>
            <person name="Riley R."/>
            <person name="Labutti K."/>
            <person name="Andreopoulos B."/>
            <person name="Lipzen A."/>
            <person name="Chen C."/>
            <person name="Yanf M."/>
            <person name="Daum C."/>
            <person name="Ng V."/>
            <person name="Clum A."/>
            <person name="Steindorff A."/>
            <person name="Ohm R."/>
            <person name="Martin F."/>
            <person name="Silar P."/>
            <person name="Natvig D."/>
            <person name="Lalanne C."/>
            <person name="Gautier V."/>
            <person name="Ament-Velasquez S.L."/>
            <person name="Kruys A."/>
            <person name="Hutchinson M.I."/>
            <person name="Powell A.J."/>
            <person name="Barry K."/>
            <person name="Miller A.N."/>
            <person name="Grigoriev I.V."/>
            <person name="Debuchy R."/>
            <person name="Gladieux P."/>
            <person name="Thoren M.H."/>
            <person name="Johannesson H."/>
        </authorList>
    </citation>
    <scope>NUCLEOTIDE SEQUENCE</scope>
    <source>
        <strain evidence="14">8032-3</strain>
    </source>
</reference>
<dbReference type="GeneID" id="85305212"/>
<dbReference type="Pfam" id="PF00069">
    <property type="entry name" value="Pkinase"/>
    <property type="match status" value="1"/>
</dbReference>
<feature type="domain" description="Protein kinase" evidence="13">
    <location>
        <begin position="335"/>
        <end position="673"/>
    </location>
</feature>
<evidence type="ECO:0000256" key="7">
    <source>
        <dbReference type="ARBA" id="ARBA00037966"/>
    </source>
</evidence>
<dbReference type="GO" id="GO:0004674">
    <property type="term" value="F:protein serine/threonine kinase activity"/>
    <property type="evidence" value="ECO:0007669"/>
    <property type="project" value="UniProtKB-KW"/>
</dbReference>
<evidence type="ECO:0000256" key="2">
    <source>
        <dbReference type="ARBA" id="ARBA00022527"/>
    </source>
</evidence>
<feature type="compositionally biased region" description="Polar residues" evidence="12">
    <location>
        <begin position="43"/>
        <end position="69"/>
    </location>
</feature>
<organism evidence="14 15">
    <name type="scientific">Phialemonium atrogriseum</name>
    <dbReference type="NCBI Taxonomy" id="1093897"/>
    <lineage>
        <taxon>Eukaryota</taxon>
        <taxon>Fungi</taxon>
        <taxon>Dikarya</taxon>
        <taxon>Ascomycota</taxon>
        <taxon>Pezizomycotina</taxon>
        <taxon>Sordariomycetes</taxon>
        <taxon>Sordariomycetidae</taxon>
        <taxon>Cephalothecales</taxon>
        <taxon>Cephalothecaceae</taxon>
        <taxon>Phialemonium</taxon>
    </lineage>
</organism>
<dbReference type="InterPro" id="IPR008271">
    <property type="entry name" value="Ser/Thr_kinase_AS"/>
</dbReference>
<dbReference type="AlphaFoldDB" id="A0AAJ0BW91"/>
<keyword evidence="5 14" id="KW-0418">Kinase</keyword>
<keyword evidence="6 11" id="KW-0067">ATP-binding</keyword>
<feature type="region of interest" description="Disordered" evidence="12">
    <location>
        <begin position="1"/>
        <end position="86"/>
    </location>
</feature>
<dbReference type="CDD" id="cd14134">
    <property type="entry name" value="PKc_CLK"/>
    <property type="match status" value="1"/>
</dbReference>
<dbReference type="InterPro" id="IPR011009">
    <property type="entry name" value="Kinase-like_dom_sf"/>
</dbReference>
<keyword evidence="15" id="KW-1185">Reference proteome</keyword>
<comment type="caution">
    <text evidence="14">The sequence shown here is derived from an EMBL/GenBank/DDBJ whole genome shotgun (WGS) entry which is preliminary data.</text>
</comment>
<dbReference type="FunFam" id="1.10.510.10:FF:000612">
    <property type="entry name" value="Serine/threonine-protein kinase AFC2"/>
    <property type="match status" value="1"/>
</dbReference>
<dbReference type="GO" id="GO:0005524">
    <property type="term" value="F:ATP binding"/>
    <property type="evidence" value="ECO:0007669"/>
    <property type="project" value="UniProtKB-UniRule"/>
</dbReference>
<proteinExistence type="inferred from homology"/>
<dbReference type="EC" id="2.7.12.1" evidence="1"/>
<feature type="region of interest" description="Disordered" evidence="12">
    <location>
        <begin position="107"/>
        <end position="130"/>
    </location>
</feature>
<feature type="compositionally biased region" description="Low complexity" evidence="12">
    <location>
        <begin position="1"/>
        <end position="13"/>
    </location>
</feature>
<dbReference type="PROSITE" id="PS50011">
    <property type="entry name" value="PROTEIN_KINASE_DOM"/>
    <property type="match status" value="1"/>
</dbReference>
<dbReference type="InterPro" id="IPR051175">
    <property type="entry name" value="CLK_kinases"/>
</dbReference>
<evidence type="ECO:0000256" key="12">
    <source>
        <dbReference type="SAM" id="MobiDB-lite"/>
    </source>
</evidence>
<evidence type="ECO:0000256" key="3">
    <source>
        <dbReference type="ARBA" id="ARBA00022679"/>
    </source>
</evidence>
<evidence type="ECO:0000313" key="14">
    <source>
        <dbReference type="EMBL" id="KAK1765639.1"/>
    </source>
</evidence>
<evidence type="ECO:0000259" key="13">
    <source>
        <dbReference type="PROSITE" id="PS50011"/>
    </source>
</evidence>
<accession>A0AAJ0BW91</accession>
<name>A0AAJ0BW91_9PEZI</name>
<evidence type="ECO:0000256" key="10">
    <source>
        <dbReference type="ARBA" id="ARBA00051680"/>
    </source>
</evidence>
<evidence type="ECO:0000256" key="1">
    <source>
        <dbReference type="ARBA" id="ARBA00013203"/>
    </source>
</evidence>
<gene>
    <name evidence="14" type="ORF">QBC33DRAFT_126392</name>
</gene>
<feature type="region of interest" description="Disordered" evidence="12">
    <location>
        <begin position="145"/>
        <end position="227"/>
    </location>
</feature>
<evidence type="ECO:0000256" key="5">
    <source>
        <dbReference type="ARBA" id="ARBA00022777"/>
    </source>
</evidence>
<feature type="compositionally biased region" description="Polar residues" evidence="12">
    <location>
        <begin position="203"/>
        <end position="227"/>
    </location>
</feature>
<dbReference type="PANTHER" id="PTHR45646">
    <property type="entry name" value="SERINE/THREONINE-PROTEIN KINASE DOA-RELATED"/>
    <property type="match status" value="1"/>
</dbReference>
<dbReference type="RefSeq" id="XP_060281852.1">
    <property type="nucleotide sequence ID" value="XM_060422025.1"/>
</dbReference>
<sequence>MSTPTTATATLPPCNQLHYPFSRPHHQPYQDPNTATYRVGNPSLPSSSQLAYPSSGYFASSNGSPRSNVISISSSSTARPVPQEQPPIVTARTEAEHTNNMPAVAQAHAALESQPARKRRRSREPDWNTFYKNGLPAEVIIIDDSPEPSQKPAAGTVSSTTTLPGNNGGPISSVSNTTSARHVAKKRKRDDEPAHYDPVYHSNLVSSHATTPHQISTPSKSTISTDRTNSAIHTTAATSLDSLSSTGGQYNYDTQAGQKRKRTTRQQVATEARRREAGALADAYTSYQPPPYPPKKAADVHVKVISDNSYNKSTKVDDDDGHYIVVPDADLTDRYQMIKLLGQGTFGKVVQARDRRRGECVAIKIIRSVQKYRDASKIELRVLATLKANDEQNRNRCIHLRDCFDFRGHICIVMDLLGQSVFDFLKSNSFVPFPNSQIQSFARQLFTSVAFLHDLNLIHTDLKPENILLCHNEYQTFTYNRKIPSSSATVSRQATQRRVLLDTEIRLIDFGSATFQDEYHSSVVSTRHYRAPEIILGLGWSYPCDIWSIGCILVEFFTGDALFQTHDNLEHLAMMEAVVNARVDTHLVSSVNRMTRNGGNPASKYFKRLKLDYPTADTNRASRRFVKAMKRLDEIIPANNKFLQLFLDLLTKIFVYDPARRITAKEALQHPFFREIPHPDDGSEAARIRMEKMRVQQGHRLPPMNG</sequence>
<evidence type="ECO:0000256" key="4">
    <source>
        <dbReference type="ARBA" id="ARBA00022741"/>
    </source>
</evidence>
<dbReference type="SUPFAM" id="SSF56112">
    <property type="entry name" value="Protein kinase-like (PK-like)"/>
    <property type="match status" value="1"/>
</dbReference>
<dbReference type="SMART" id="SM00220">
    <property type="entry name" value="S_TKc"/>
    <property type="match status" value="1"/>
</dbReference>
<evidence type="ECO:0000256" key="8">
    <source>
        <dbReference type="ARBA" id="ARBA00049003"/>
    </source>
</evidence>
<keyword evidence="4 11" id="KW-0547">Nucleotide-binding</keyword>
<feature type="region of interest" description="Disordered" evidence="12">
    <location>
        <begin position="244"/>
        <end position="267"/>
    </location>
</feature>
<feature type="compositionally biased region" description="Polar residues" evidence="12">
    <location>
        <begin position="247"/>
        <end position="257"/>
    </location>
</feature>
<comment type="similarity">
    <text evidence="7">Belongs to the protein kinase superfamily. CMGC Ser/Thr protein kinase family. Lammer subfamily.</text>
</comment>
<dbReference type="GO" id="GO:0043484">
    <property type="term" value="P:regulation of RNA splicing"/>
    <property type="evidence" value="ECO:0007669"/>
    <property type="project" value="TreeGrafter"/>
</dbReference>
<dbReference type="Proteomes" id="UP001244011">
    <property type="component" value="Unassembled WGS sequence"/>
</dbReference>
<dbReference type="InterPro" id="IPR017441">
    <property type="entry name" value="Protein_kinase_ATP_BS"/>
</dbReference>
<comment type="catalytic activity">
    <reaction evidence="10">
        <text>L-tyrosyl-[protein] + ATP = O-phospho-L-tyrosyl-[protein] + ADP + H(+)</text>
        <dbReference type="Rhea" id="RHEA:10596"/>
        <dbReference type="Rhea" id="RHEA-COMP:10136"/>
        <dbReference type="Rhea" id="RHEA-COMP:20101"/>
        <dbReference type="ChEBI" id="CHEBI:15378"/>
        <dbReference type="ChEBI" id="CHEBI:30616"/>
        <dbReference type="ChEBI" id="CHEBI:46858"/>
        <dbReference type="ChEBI" id="CHEBI:61978"/>
        <dbReference type="ChEBI" id="CHEBI:456216"/>
        <dbReference type="EC" id="2.7.12.1"/>
    </reaction>
</comment>
<keyword evidence="3" id="KW-0808">Transferase</keyword>
<dbReference type="PROSITE" id="PS00108">
    <property type="entry name" value="PROTEIN_KINASE_ST"/>
    <property type="match status" value="1"/>
</dbReference>
<dbReference type="Gene3D" id="3.30.200.20">
    <property type="entry name" value="Phosphorylase Kinase, domain 1"/>
    <property type="match status" value="1"/>
</dbReference>
<evidence type="ECO:0000256" key="11">
    <source>
        <dbReference type="PROSITE-ProRule" id="PRU10141"/>
    </source>
</evidence>
<dbReference type="GO" id="GO:0005634">
    <property type="term" value="C:nucleus"/>
    <property type="evidence" value="ECO:0007669"/>
    <property type="project" value="TreeGrafter"/>
</dbReference>
<keyword evidence="2" id="KW-0723">Serine/threonine-protein kinase</keyword>
<comment type="catalytic activity">
    <reaction evidence="8">
        <text>L-seryl-[protein] + ATP = O-phospho-L-seryl-[protein] + ADP + H(+)</text>
        <dbReference type="Rhea" id="RHEA:17989"/>
        <dbReference type="Rhea" id="RHEA-COMP:9863"/>
        <dbReference type="Rhea" id="RHEA-COMP:11604"/>
        <dbReference type="ChEBI" id="CHEBI:15378"/>
        <dbReference type="ChEBI" id="CHEBI:29999"/>
        <dbReference type="ChEBI" id="CHEBI:30616"/>
        <dbReference type="ChEBI" id="CHEBI:83421"/>
        <dbReference type="ChEBI" id="CHEBI:456216"/>
        <dbReference type="EC" id="2.7.12.1"/>
    </reaction>
</comment>
<protein>
    <recommendedName>
        <fullName evidence="1">dual-specificity kinase</fullName>
        <ecNumber evidence="1">2.7.12.1</ecNumber>
    </recommendedName>
</protein>
<dbReference type="PANTHER" id="PTHR45646:SF11">
    <property type="entry name" value="SERINE_THREONINE-PROTEIN KINASE DOA"/>
    <property type="match status" value="1"/>
</dbReference>
<dbReference type="Gene3D" id="1.10.510.10">
    <property type="entry name" value="Transferase(Phosphotransferase) domain 1"/>
    <property type="match status" value="1"/>
</dbReference>
<dbReference type="EMBL" id="MU839014">
    <property type="protein sequence ID" value="KAK1765639.1"/>
    <property type="molecule type" value="Genomic_DNA"/>
</dbReference>
<dbReference type="GO" id="GO:0004712">
    <property type="term" value="F:protein serine/threonine/tyrosine kinase activity"/>
    <property type="evidence" value="ECO:0007669"/>
    <property type="project" value="UniProtKB-EC"/>
</dbReference>
<comment type="catalytic activity">
    <reaction evidence="9">
        <text>L-threonyl-[protein] + ATP = O-phospho-L-threonyl-[protein] + ADP + H(+)</text>
        <dbReference type="Rhea" id="RHEA:46608"/>
        <dbReference type="Rhea" id="RHEA-COMP:11060"/>
        <dbReference type="Rhea" id="RHEA-COMP:11605"/>
        <dbReference type="ChEBI" id="CHEBI:15378"/>
        <dbReference type="ChEBI" id="CHEBI:30013"/>
        <dbReference type="ChEBI" id="CHEBI:30616"/>
        <dbReference type="ChEBI" id="CHEBI:61977"/>
        <dbReference type="ChEBI" id="CHEBI:456216"/>
        <dbReference type="EC" id="2.7.12.1"/>
    </reaction>
</comment>
<evidence type="ECO:0000256" key="9">
    <source>
        <dbReference type="ARBA" id="ARBA00049308"/>
    </source>
</evidence>
<dbReference type="InterPro" id="IPR000719">
    <property type="entry name" value="Prot_kinase_dom"/>
</dbReference>
<dbReference type="PROSITE" id="PS00107">
    <property type="entry name" value="PROTEIN_KINASE_ATP"/>
    <property type="match status" value="1"/>
</dbReference>
<feature type="binding site" evidence="11">
    <location>
        <position position="364"/>
    </location>
    <ligand>
        <name>ATP</name>
        <dbReference type="ChEBI" id="CHEBI:30616"/>
    </ligand>
</feature>
<evidence type="ECO:0000313" key="15">
    <source>
        <dbReference type="Proteomes" id="UP001244011"/>
    </source>
</evidence>